<dbReference type="GO" id="GO:0032153">
    <property type="term" value="C:cell division site"/>
    <property type="evidence" value="ECO:0007669"/>
    <property type="project" value="TreeGrafter"/>
</dbReference>
<protein>
    <submittedName>
        <fullName evidence="2">SPOR domain-containing protein</fullName>
    </submittedName>
</protein>
<accession>A0A3E0ULT2</accession>
<evidence type="ECO:0000313" key="2">
    <source>
        <dbReference type="EMBL" id="REL37434.1"/>
    </source>
</evidence>
<dbReference type="Gene3D" id="3.30.70.1070">
    <property type="entry name" value="Sporulation related repeat"/>
    <property type="match status" value="1"/>
</dbReference>
<proteinExistence type="predicted"/>
<dbReference type="InterPro" id="IPR052521">
    <property type="entry name" value="Cell_div_SPOR-domain"/>
</dbReference>
<dbReference type="SUPFAM" id="SSF110997">
    <property type="entry name" value="Sporulation related repeat"/>
    <property type="match status" value="1"/>
</dbReference>
<dbReference type="OrthoDB" id="7069135at2"/>
<dbReference type="RefSeq" id="WP_116002429.1">
    <property type="nucleotide sequence ID" value="NZ_QUOV01000001.1"/>
</dbReference>
<comment type="caution">
    <text evidence="2">The sequence shown here is derived from an EMBL/GenBank/DDBJ whole genome shotgun (WGS) entry which is preliminary data.</text>
</comment>
<dbReference type="GO" id="GO:0042834">
    <property type="term" value="F:peptidoglycan binding"/>
    <property type="evidence" value="ECO:0007669"/>
    <property type="project" value="InterPro"/>
</dbReference>
<dbReference type="PROSITE" id="PS51724">
    <property type="entry name" value="SPOR"/>
    <property type="match status" value="1"/>
</dbReference>
<dbReference type="PANTHER" id="PTHR38687">
    <property type="entry name" value="CELL DIVISION PROTEIN DEDD-RELATED"/>
    <property type="match status" value="1"/>
</dbReference>
<name>A0A3E0ULT2_9GAMM</name>
<dbReference type="InterPro" id="IPR036680">
    <property type="entry name" value="SPOR-like_sf"/>
</dbReference>
<dbReference type="AlphaFoldDB" id="A0A3E0ULT2"/>
<dbReference type="Proteomes" id="UP000256999">
    <property type="component" value="Unassembled WGS sequence"/>
</dbReference>
<dbReference type="InterPro" id="IPR007730">
    <property type="entry name" value="SPOR-like_dom"/>
</dbReference>
<evidence type="ECO:0000259" key="1">
    <source>
        <dbReference type="PROSITE" id="PS51724"/>
    </source>
</evidence>
<dbReference type="Pfam" id="PF05036">
    <property type="entry name" value="SPOR"/>
    <property type="match status" value="1"/>
</dbReference>
<feature type="domain" description="SPOR" evidence="1">
    <location>
        <begin position="145"/>
        <end position="224"/>
    </location>
</feature>
<evidence type="ECO:0000313" key="3">
    <source>
        <dbReference type="Proteomes" id="UP000256999"/>
    </source>
</evidence>
<dbReference type="PANTHER" id="PTHR38687:SF1">
    <property type="entry name" value="CELL DIVISION PROTEIN DEDD"/>
    <property type="match status" value="1"/>
</dbReference>
<reference evidence="2 3" key="1">
    <citation type="submission" date="2018-08" db="EMBL/GenBank/DDBJ databases">
        <title>Thalassotalea euphylliae genome.</title>
        <authorList>
            <person name="Summers S."/>
            <person name="Rice S.A."/>
            <person name="Freckelton M.L."/>
            <person name="Nedved B.T."/>
            <person name="Hadfield M.G."/>
        </authorList>
    </citation>
    <scope>NUCLEOTIDE SEQUENCE [LARGE SCALE GENOMIC DNA]</scope>
    <source>
        <strain evidence="2 3">H2</strain>
    </source>
</reference>
<gene>
    <name evidence="2" type="ORF">DXX92_13305</name>
</gene>
<sequence length="228" mass="24771">MSTPFQNRLVGTIIVAAALIIFLPDILDGEKESYQADFEAIPQAPKFEGAIAHKAFPEEKLAAIPKPNISDEEPIDEQLVTQATLDTANTEQAINGIESDSNTSQVSKNNTTVATPAKKEAKIAMNASAVSKEMPKSTPKLPPVKKDQYAWVIHLGSFKHKKNVDDLMAKLKGAGYNAFTQPIKTQKGTLTKVIIGPNLHKAELEKAIPKLKSLTSVQGRIAKFKVTK</sequence>
<dbReference type="EMBL" id="QUOV01000001">
    <property type="protein sequence ID" value="REL37434.1"/>
    <property type="molecule type" value="Genomic_DNA"/>
</dbReference>
<organism evidence="2 3">
    <name type="scientific">Thalassotalea euphylliae</name>
    <dbReference type="NCBI Taxonomy" id="1655234"/>
    <lineage>
        <taxon>Bacteria</taxon>
        <taxon>Pseudomonadati</taxon>
        <taxon>Pseudomonadota</taxon>
        <taxon>Gammaproteobacteria</taxon>
        <taxon>Alteromonadales</taxon>
        <taxon>Colwelliaceae</taxon>
        <taxon>Thalassotalea</taxon>
    </lineage>
</organism>
<dbReference type="GO" id="GO:0030428">
    <property type="term" value="C:cell septum"/>
    <property type="evidence" value="ECO:0007669"/>
    <property type="project" value="TreeGrafter"/>
</dbReference>
<dbReference type="GO" id="GO:0032506">
    <property type="term" value="P:cytokinetic process"/>
    <property type="evidence" value="ECO:0007669"/>
    <property type="project" value="TreeGrafter"/>
</dbReference>